<evidence type="ECO:0000256" key="5">
    <source>
        <dbReference type="PIRNR" id="PIRNR038994"/>
    </source>
</evidence>
<feature type="binding site" evidence="7">
    <location>
        <begin position="311"/>
        <end position="313"/>
    </location>
    <ligand>
        <name>substrate</name>
    </ligand>
</feature>
<evidence type="ECO:0000256" key="2">
    <source>
        <dbReference type="ARBA" id="ARBA00022723"/>
    </source>
</evidence>
<sequence>MADLSSARPRAVLADILVSGGVAAPDRAVLLDAGTIRGIVERSALPDDAEIVAEADIVSAGFIDLQINGAADVMFNDTPTVEALRAIAWGARQGGTAAILPTFITDSAEAMDHAIDAVRAAMDQGVPGIAGIHLEGPFINPSRKGTHEPAFIRMPEPEDAHHIVERTRGIPTLLTLAPERVTEDVISIFAAGGITVSLGHSDATLEEAARGVDAGITVATHLFNAMSQLGNREPGAVGAVLYDRRIRAGIIADGIHVHPSNLALAHRAKPDALFLVTDAMPTLAGTSDRFFIHGREIRLADGRLVDPNGVLSGAQVSMIESVRNAIRFMEIEMPAALSLATSVPADAARLSPGLGRIAPGARAALTLLTADLAVAGVIVDGTLFPPGH</sequence>
<evidence type="ECO:0000256" key="1">
    <source>
        <dbReference type="ARBA" id="ARBA00010716"/>
    </source>
</evidence>
<evidence type="ECO:0000259" key="9">
    <source>
        <dbReference type="Pfam" id="PF01979"/>
    </source>
</evidence>
<dbReference type="SUPFAM" id="SSF51556">
    <property type="entry name" value="Metallo-dependent hydrolases"/>
    <property type="match status" value="1"/>
</dbReference>
<evidence type="ECO:0000256" key="3">
    <source>
        <dbReference type="ARBA" id="ARBA00022801"/>
    </source>
</evidence>
<evidence type="ECO:0000256" key="7">
    <source>
        <dbReference type="PIRSR" id="PIRSR038994-2"/>
    </source>
</evidence>
<comment type="cofactor">
    <cofactor evidence="8">
        <name>a divalent metal cation</name>
        <dbReference type="ChEBI" id="CHEBI:60240"/>
    </cofactor>
    <text evidence="8">Binds 1 divalent metal cation per subunit.</text>
</comment>
<feature type="binding site" evidence="7">
    <location>
        <begin position="224"/>
        <end position="225"/>
    </location>
    <ligand>
        <name>substrate</name>
    </ligand>
</feature>
<evidence type="ECO:0000313" key="11">
    <source>
        <dbReference type="Proteomes" id="UP000332515"/>
    </source>
</evidence>
<reference evidence="10 11" key="1">
    <citation type="submission" date="2019-09" db="EMBL/GenBank/DDBJ databases">
        <title>Segnochrobactrum spirostomi gen. nov., sp. nov., isolated from the ciliate Spirostomum cf. yagiui and description of a novel family, Segnochrobactraceae fam. nov. within the order Rhizobiales of the class Alphaproteobacteria.</title>
        <authorList>
            <person name="Akter S."/>
            <person name="Shazib S.U.A."/>
            <person name="Shin M.K."/>
        </authorList>
    </citation>
    <scope>NUCLEOTIDE SEQUENCE [LARGE SCALE GENOMIC DNA]</scope>
    <source>
        <strain evidence="10 11">Sp-1</strain>
    </source>
</reference>
<dbReference type="PANTHER" id="PTHR11113">
    <property type="entry name" value="N-ACETYLGLUCOSAMINE-6-PHOSPHATE DEACETYLASE"/>
    <property type="match status" value="1"/>
</dbReference>
<feature type="domain" description="Amidohydrolase-related" evidence="9">
    <location>
        <begin position="57"/>
        <end position="382"/>
    </location>
</feature>
<evidence type="ECO:0000256" key="4">
    <source>
        <dbReference type="ARBA" id="ARBA00023277"/>
    </source>
</evidence>
<comment type="similarity">
    <text evidence="1 5">Belongs to the metallo-dependent hydrolases superfamily. NagA family.</text>
</comment>
<feature type="binding site" evidence="7">
    <location>
        <position position="256"/>
    </location>
    <ligand>
        <name>substrate</name>
    </ligand>
</feature>
<accession>A0A6A7XY63</accession>
<dbReference type="GO" id="GO:0008448">
    <property type="term" value="F:N-acetylglucosamine-6-phosphate deacetylase activity"/>
    <property type="evidence" value="ECO:0007669"/>
    <property type="project" value="UniProtKB-EC"/>
</dbReference>
<name>A0A6A7XY63_9HYPH</name>
<dbReference type="RefSeq" id="WP_153478562.1">
    <property type="nucleotide sequence ID" value="NZ_VWNA01000001.1"/>
</dbReference>
<feature type="binding site" evidence="7">
    <location>
        <position position="146"/>
    </location>
    <ligand>
        <name>substrate</name>
    </ligand>
</feature>
<keyword evidence="3 5" id="KW-0378">Hydrolase</keyword>
<keyword evidence="11" id="KW-1185">Reference proteome</keyword>
<feature type="binding site" evidence="8">
    <location>
        <position position="200"/>
    </location>
    <ligand>
        <name>Zn(2+)</name>
        <dbReference type="ChEBI" id="CHEBI:29105"/>
    </ligand>
</feature>
<dbReference type="GO" id="GO:0006046">
    <property type="term" value="P:N-acetylglucosamine catabolic process"/>
    <property type="evidence" value="ECO:0007669"/>
    <property type="project" value="TreeGrafter"/>
</dbReference>
<evidence type="ECO:0000256" key="8">
    <source>
        <dbReference type="PIRSR" id="PIRSR038994-3"/>
    </source>
</evidence>
<gene>
    <name evidence="10" type="primary">nagA</name>
    <name evidence="10" type="ORF">F0357_02935</name>
</gene>
<comment type="caution">
    <text evidence="10">The sequence shown here is derived from an EMBL/GenBank/DDBJ whole genome shotgun (WGS) entry which is preliminary data.</text>
</comment>
<feature type="binding site" evidence="8">
    <location>
        <position position="221"/>
    </location>
    <ligand>
        <name>Zn(2+)</name>
        <dbReference type="ChEBI" id="CHEBI:29105"/>
    </ligand>
</feature>
<evidence type="ECO:0000313" key="10">
    <source>
        <dbReference type="EMBL" id="MQT11644.1"/>
    </source>
</evidence>
<dbReference type="AlphaFoldDB" id="A0A6A7XY63"/>
<dbReference type="InterPro" id="IPR011059">
    <property type="entry name" value="Metal-dep_hydrolase_composite"/>
</dbReference>
<dbReference type="Gene3D" id="3.20.20.140">
    <property type="entry name" value="Metal-dependent hydrolases"/>
    <property type="match status" value="1"/>
</dbReference>
<dbReference type="GO" id="GO:0046872">
    <property type="term" value="F:metal ion binding"/>
    <property type="evidence" value="ECO:0007669"/>
    <property type="project" value="UniProtKB-KW"/>
</dbReference>
<proteinExistence type="inferred from homology"/>
<feature type="binding site" evidence="8">
    <location>
        <position position="135"/>
    </location>
    <ligand>
        <name>Zn(2+)</name>
        <dbReference type="ChEBI" id="CHEBI:29105"/>
    </ligand>
</feature>
<keyword evidence="2 8" id="KW-0479">Metal-binding</keyword>
<dbReference type="NCBIfam" id="TIGR00221">
    <property type="entry name" value="nagA"/>
    <property type="match status" value="1"/>
</dbReference>
<protein>
    <submittedName>
        <fullName evidence="10">N-acetylglucosamine-6-phosphate deacetylase</fullName>
        <ecNumber evidence="10">3.5.1.25</ecNumber>
    </submittedName>
</protein>
<feature type="binding site" evidence="7">
    <location>
        <position position="232"/>
    </location>
    <ligand>
        <name>substrate</name>
    </ligand>
</feature>
<dbReference type="Proteomes" id="UP000332515">
    <property type="component" value="Unassembled WGS sequence"/>
</dbReference>
<dbReference type="PIRSF" id="PIRSF038994">
    <property type="entry name" value="NagA"/>
    <property type="match status" value="1"/>
</dbReference>
<keyword evidence="4 5" id="KW-0119">Carbohydrate metabolism</keyword>
<organism evidence="10 11">
    <name type="scientific">Segnochrobactrum spirostomi</name>
    <dbReference type="NCBI Taxonomy" id="2608987"/>
    <lineage>
        <taxon>Bacteria</taxon>
        <taxon>Pseudomonadati</taxon>
        <taxon>Pseudomonadota</taxon>
        <taxon>Alphaproteobacteria</taxon>
        <taxon>Hyphomicrobiales</taxon>
        <taxon>Segnochrobactraceae</taxon>
        <taxon>Segnochrobactrum</taxon>
    </lineage>
</organism>
<dbReference type="InterPro" id="IPR003764">
    <property type="entry name" value="GlcNAc_6-P_deAcase"/>
</dbReference>
<dbReference type="InterPro" id="IPR006680">
    <property type="entry name" value="Amidohydro-rel"/>
</dbReference>
<dbReference type="Pfam" id="PF01979">
    <property type="entry name" value="Amidohydro_1"/>
    <property type="match status" value="1"/>
</dbReference>
<dbReference type="PANTHER" id="PTHR11113:SF14">
    <property type="entry name" value="N-ACETYLGLUCOSAMINE-6-PHOSPHATE DEACETYLASE"/>
    <property type="match status" value="1"/>
</dbReference>
<dbReference type="EMBL" id="VWNA01000001">
    <property type="protein sequence ID" value="MQT11644.1"/>
    <property type="molecule type" value="Genomic_DNA"/>
</dbReference>
<dbReference type="InterPro" id="IPR032466">
    <property type="entry name" value="Metal_Hydrolase"/>
</dbReference>
<dbReference type="EC" id="3.5.1.25" evidence="10"/>
<feature type="active site" description="Proton donor/acceptor" evidence="6">
    <location>
        <position position="278"/>
    </location>
</feature>
<dbReference type="Gene3D" id="2.30.40.10">
    <property type="entry name" value="Urease, subunit C, domain 1"/>
    <property type="match status" value="1"/>
</dbReference>
<evidence type="ECO:0000256" key="6">
    <source>
        <dbReference type="PIRSR" id="PIRSR038994-1"/>
    </source>
</evidence>